<evidence type="ECO:0000313" key="2">
    <source>
        <dbReference type="EMBL" id="KFB46618.1"/>
    </source>
</evidence>
<keyword evidence="4" id="KW-1185">Reference proteome</keyword>
<gene>
    <name evidence="2" type="ORF">ZHAS_00014664</name>
</gene>
<evidence type="ECO:0000256" key="1">
    <source>
        <dbReference type="SAM" id="MobiDB-lite"/>
    </source>
</evidence>
<name>A0A084W8S4_ANOSI</name>
<dbReference type="Proteomes" id="UP000030765">
    <property type="component" value="Unassembled WGS sequence"/>
</dbReference>
<organism evidence="2">
    <name type="scientific">Anopheles sinensis</name>
    <name type="common">Mosquito</name>
    <dbReference type="NCBI Taxonomy" id="74873"/>
    <lineage>
        <taxon>Eukaryota</taxon>
        <taxon>Metazoa</taxon>
        <taxon>Ecdysozoa</taxon>
        <taxon>Arthropoda</taxon>
        <taxon>Hexapoda</taxon>
        <taxon>Insecta</taxon>
        <taxon>Pterygota</taxon>
        <taxon>Neoptera</taxon>
        <taxon>Endopterygota</taxon>
        <taxon>Diptera</taxon>
        <taxon>Nematocera</taxon>
        <taxon>Culicoidea</taxon>
        <taxon>Culicidae</taxon>
        <taxon>Anophelinae</taxon>
        <taxon>Anopheles</taxon>
    </lineage>
</organism>
<feature type="region of interest" description="Disordered" evidence="1">
    <location>
        <begin position="1"/>
        <end position="27"/>
    </location>
</feature>
<proteinExistence type="predicted"/>
<dbReference type="AlphaFoldDB" id="A0A084W8S4"/>
<protein>
    <submittedName>
        <fullName evidence="2 3">Cytochrome C oxidase subunit II</fullName>
    </submittedName>
</protein>
<evidence type="ECO:0000313" key="4">
    <source>
        <dbReference type="Proteomes" id="UP000030765"/>
    </source>
</evidence>
<dbReference type="EnsemblMetazoa" id="ASIC014664-RA">
    <property type="protein sequence ID" value="ASIC014664-PA"/>
    <property type="gene ID" value="ASIC014664"/>
</dbReference>
<dbReference type="EMBL" id="KE525319">
    <property type="protein sequence ID" value="KFB46618.1"/>
    <property type="molecule type" value="Genomic_DNA"/>
</dbReference>
<dbReference type="VEuPathDB" id="VectorBase:ASIC014664"/>
<sequence>MAQKGFPSPDGVGKRTSNCNRIKPSSDCGPVVLATPDRIGAFLYAPEMGFSTKAKAD</sequence>
<accession>A0A084W8S4</accession>
<reference evidence="3" key="2">
    <citation type="submission" date="2020-05" db="UniProtKB">
        <authorList>
            <consortium name="EnsemblMetazoa"/>
        </authorList>
    </citation>
    <scope>IDENTIFICATION</scope>
</reference>
<evidence type="ECO:0000313" key="3">
    <source>
        <dbReference type="EnsemblMetazoa" id="ASIC014664-PA"/>
    </source>
</evidence>
<dbReference type="EMBL" id="ATLV01021513">
    <property type="status" value="NOT_ANNOTATED_CDS"/>
    <property type="molecule type" value="Genomic_DNA"/>
</dbReference>
<reference evidence="2 4" key="1">
    <citation type="journal article" date="2014" name="BMC Genomics">
        <title>Genome sequence of Anopheles sinensis provides insight into genetics basis of mosquito competence for malaria parasites.</title>
        <authorList>
            <person name="Zhou D."/>
            <person name="Zhang D."/>
            <person name="Ding G."/>
            <person name="Shi L."/>
            <person name="Hou Q."/>
            <person name="Ye Y."/>
            <person name="Xu Y."/>
            <person name="Zhou H."/>
            <person name="Xiong C."/>
            <person name="Li S."/>
            <person name="Yu J."/>
            <person name="Hong S."/>
            <person name="Yu X."/>
            <person name="Zou P."/>
            <person name="Chen C."/>
            <person name="Chang X."/>
            <person name="Wang W."/>
            <person name="Lv Y."/>
            <person name="Sun Y."/>
            <person name="Ma L."/>
            <person name="Shen B."/>
            <person name="Zhu C."/>
        </authorList>
    </citation>
    <scope>NUCLEOTIDE SEQUENCE [LARGE SCALE GENOMIC DNA]</scope>
</reference>